<dbReference type="InterPro" id="IPR004536">
    <property type="entry name" value="SPS/SelD"/>
</dbReference>
<evidence type="ECO:0000256" key="4">
    <source>
        <dbReference type="ARBA" id="ARBA00022741"/>
    </source>
</evidence>
<dbReference type="GO" id="GO:0016260">
    <property type="term" value="P:selenocysteine biosynthetic process"/>
    <property type="evidence" value="ECO:0007669"/>
    <property type="project" value="InterPro"/>
</dbReference>
<dbReference type="InterPro" id="IPR036676">
    <property type="entry name" value="PurM-like_C_sf"/>
</dbReference>
<keyword evidence="5 9" id="KW-0418">Kinase</keyword>
<evidence type="ECO:0000256" key="1">
    <source>
        <dbReference type="ARBA" id="ARBA00008026"/>
    </source>
</evidence>
<dbReference type="SUPFAM" id="SSF55326">
    <property type="entry name" value="PurM N-terminal domain-like"/>
    <property type="match status" value="1"/>
</dbReference>
<evidence type="ECO:0000313" key="12">
    <source>
        <dbReference type="EMBL" id="ANC76974.1"/>
    </source>
</evidence>
<dbReference type="SUPFAM" id="SSF56042">
    <property type="entry name" value="PurM C-terminal domain-like"/>
    <property type="match status" value="1"/>
</dbReference>
<evidence type="ECO:0000256" key="8">
    <source>
        <dbReference type="ARBA" id="ARBA00023266"/>
    </source>
</evidence>
<dbReference type="InterPro" id="IPR016188">
    <property type="entry name" value="PurM-like_N"/>
</dbReference>
<keyword evidence="2 9" id="KW-0808">Transferase</keyword>
<comment type="catalytic activity">
    <reaction evidence="9">
        <text>hydrogenselenide + ATP + H2O = selenophosphate + AMP + phosphate + 2 H(+)</text>
        <dbReference type="Rhea" id="RHEA:18737"/>
        <dbReference type="ChEBI" id="CHEBI:15377"/>
        <dbReference type="ChEBI" id="CHEBI:15378"/>
        <dbReference type="ChEBI" id="CHEBI:16144"/>
        <dbReference type="ChEBI" id="CHEBI:29317"/>
        <dbReference type="ChEBI" id="CHEBI:30616"/>
        <dbReference type="ChEBI" id="CHEBI:43474"/>
        <dbReference type="ChEBI" id="CHEBI:456215"/>
        <dbReference type="EC" id="2.7.9.3"/>
    </reaction>
</comment>
<dbReference type="CDD" id="cd02195">
    <property type="entry name" value="SelD"/>
    <property type="match status" value="1"/>
</dbReference>
<dbReference type="InterPro" id="IPR036921">
    <property type="entry name" value="PurM-like_N_sf"/>
</dbReference>
<evidence type="ECO:0000313" key="13">
    <source>
        <dbReference type="Proteomes" id="UP000076623"/>
    </source>
</evidence>
<evidence type="ECO:0000259" key="10">
    <source>
        <dbReference type="Pfam" id="PF00586"/>
    </source>
</evidence>
<organism evidence="12 13">
    <name type="scientific">Fictibacillus phosphorivorans</name>
    <dbReference type="NCBI Taxonomy" id="1221500"/>
    <lineage>
        <taxon>Bacteria</taxon>
        <taxon>Bacillati</taxon>
        <taxon>Bacillota</taxon>
        <taxon>Bacilli</taxon>
        <taxon>Bacillales</taxon>
        <taxon>Fictibacillaceae</taxon>
        <taxon>Fictibacillus</taxon>
    </lineage>
</organism>
<dbReference type="AlphaFoldDB" id="A0A160ILM6"/>
<dbReference type="Proteomes" id="UP000076623">
    <property type="component" value="Chromosome"/>
</dbReference>
<keyword evidence="13" id="KW-1185">Reference proteome</keyword>
<name>A0A160ILM6_9BACL</name>
<protein>
    <recommendedName>
        <fullName evidence="9">Selenide, water dikinase</fullName>
        <ecNumber evidence="9">2.7.9.3</ecNumber>
    </recommendedName>
    <alternativeName>
        <fullName evidence="9">Selenium donor protein</fullName>
    </alternativeName>
    <alternativeName>
        <fullName evidence="9">Selenophosphate synthase</fullName>
    </alternativeName>
</protein>
<dbReference type="PIRSF" id="PIRSF036407">
    <property type="entry name" value="Selenphspht_syn"/>
    <property type="match status" value="1"/>
</dbReference>
<dbReference type="EMBL" id="CP015378">
    <property type="protein sequence ID" value="ANC76974.1"/>
    <property type="molecule type" value="Genomic_DNA"/>
</dbReference>
<dbReference type="NCBIfam" id="TIGR00476">
    <property type="entry name" value="selD"/>
    <property type="match status" value="1"/>
</dbReference>
<dbReference type="InterPro" id="IPR010918">
    <property type="entry name" value="PurM-like_C_dom"/>
</dbReference>
<keyword evidence="8 9" id="KW-0711">Selenium</keyword>
<comment type="similarity">
    <text evidence="1 9">Belongs to the selenophosphate synthase 1 family. Class I subfamily.</text>
</comment>
<feature type="binding site" description="in other chain" evidence="9">
    <location>
        <begin position="19"/>
        <end position="21"/>
    </location>
    <ligand>
        <name>ATP</name>
        <dbReference type="ChEBI" id="CHEBI:30616"/>
        <note>ligand shared between dimeric partners</note>
    </ligand>
</feature>
<dbReference type="HAMAP" id="MF_00625">
    <property type="entry name" value="SelD"/>
    <property type="match status" value="1"/>
</dbReference>
<comment type="cofactor">
    <cofactor evidence="9">
        <name>Mg(2+)</name>
        <dbReference type="ChEBI" id="CHEBI:18420"/>
    </cofactor>
    <text evidence="9">Binds 1 Mg(2+) ion per monomer.</text>
</comment>
<dbReference type="GO" id="GO:0004756">
    <property type="term" value="F:selenide, water dikinase activity"/>
    <property type="evidence" value="ECO:0007669"/>
    <property type="project" value="UniProtKB-UniRule"/>
</dbReference>
<evidence type="ECO:0000259" key="11">
    <source>
        <dbReference type="Pfam" id="PF02769"/>
    </source>
</evidence>
<dbReference type="KEGG" id="fpn:ABE65_009230"/>
<gene>
    <name evidence="9" type="primary">selD</name>
    <name evidence="12" type="ORF">ABE65_009230</name>
</gene>
<keyword evidence="7 9" id="KW-0460">Magnesium</keyword>
<dbReference type="GO" id="GO:0005524">
    <property type="term" value="F:ATP binding"/>
    <property type="evidence" value="ECO:0007669"/>
    <property type="project" value="UniProtKB-UniRule"/>
</dbReference>
<comment type="function">
    <text evidence="9">Synthesizes selenophosphate from selenide and ATP.</text>
</comment>
<dbReference type="EC" id="2.7.9.3" evidence="9"/>
<dbReference type="PANTHER" id="PTHR10256:SF0">
    <property type="entry name" value="INACTIVE SELENIDE, WATER DIKINASE-LIKE PROTEIN-RELATED"/>
    <property type="match status" value="1"/>
</dbReference>
<dbReference type="GO" id="GO:0005737">
    <property type="term" value="C:cytoplasm"/>
    <property type="evidence" value="ECO:0007669"/>
    <property type="project" value="TreeGrafter"/>
</dbReference>
<dbReference type="STRING" id="1221500.ABE65_009230"/>
<dbReference type="GO" id="GO:0000287">
    <property type="term" value="F:magnesium ion binding"/>
    <property type="evidence" value="ECO:0007669"/>
    <property type="project" value="UniProtKB-UniRule"/>
</dbReference>
<feature type="binding site" evidence="9">
    <location>
        <position position="198"/>
    </location>
    <ligand>
        <name>Mg(2+)</name>
        <dbReference type="ChEBI" id="CHEBI:18420"/>
    </ligand>
</feature>
<keyword evidence="3 9" id="KW-0479">Metal-binding</keyword>
<evidence type="ECO:0000256" key="2">
    <source>
        <dbReference type="ARBA" id="ARBA00022679"/>
    </source>
</evidence>
<comment type="subunit">
    <text evidence="9">Homodimer.</text>
</comment>
<sequence length="321" mass="34287">MRHLPKSEYDPNLLVGLDTSDDAGVYKLTDDLAMIQTVDFFTPIVDDPYMFGQIAAANSLSDVYAMGGRPTTVMNIVGFPINTLGHDVLAEILKGAADKVKESGAVLVGGHSIDDSEPKFGLSVTGLVHPSKVYKNVGARPGDVLVLTKPIGVGIQTTAIKKDKLTVDQLQLVSETMAALNKTAAECLEGLSPNAVTDVTGFGLLGHATEMAKGTGDITIEIDYDRVPLLPGTTELAQEGIVPGGSKANHRWIKDDVQYGNEISQWQQWILCDAVTSGGLLVSLSESEAREYVERLHKNGINDASIVGRVLSFSQKPIKAN</sequence>
<feature type="binding site" evidence="9">
    <location>
        <position position="62"/>
    </location>
    <ligand>
        <name>Mg(2+)</name>
        <dbReference type="ChEBI" id="CHEBI:18420"/>
    </ligand>
</feature>
<comment type="caution">
    <text evidence="9">Lacks conserved residue(s) required for the propagation of feature annotation.</text>
</comment>
<evidence type="ECO:0000256" key="6">
    <source>
        <dbReference type="ARBA" id="ARBA00022840"/>
    </source>
</evidence>
<dbReference type="FunFam" id="3.30.1330.10:FF:000003">
    <property type="entry name" value="Selenide, water dikinase"/>
    <property type="match status" value="1"/>
</dbReference>
<dbReference type="Pfam" id="PF00586">
    <property type="entry name" value="AIRS"/>
    <property type="match status" value="1"/>
</dbReference>
<dbReference type="NCBIfam" id="NF002098">
    <property type="entry name" value="PRK00943.1"/>
    <property type="match status" value="1"/>
</dbReference>
<dbReference type="InterPro" id="IPR023061">
    <property type="entry name" value="SelD_I"/>
</dbReference>
<evidence type="ECO:0000256" key="3">
    <source>
        <dbReference type="ARBA" id="ARBA00022723"/>
    </source>
</evidence>
<keyword evidence="4 9" id="KW-0547">Nucleotide-binding</keyword>
<dbReference type="Pfam" id="PF02769">
    <property type="entry name" value="AIRS_C"/>
    <property type="match status" value="1"/>
</dbReference>
<reference evidence="12 13" key="1">
    <citation type="submission" date="2016-04" db="EMBL/GenBank/DDBJ databases">
        <title>Complete genome sequence of Fictibacillus phosphorivorans G25-29, a strain toxic to nematodes.</title>
        <authorList>
            <person name="Zheng Z."/>
        </authorList>
    </citation>
    <scope>NUCLEOTIDE SEQUENCE [LARGE SCALE GENOMIC DNA]</scope>
    <source>
        <strain evidence="12 13">G25-29</strain>
    </source>
</reference>
<evidence type="ECO:0000256" key="5">
    <source>
        <dbReference type="ARBA" id="ARBA00022777"/>
    </source>
</evidence>
<feature type="binding site" description="in other chain" evidence="9">
    <location>
        <position position="62"/>
    </location>
    <ligand>
        <name>ATP</name>
        <dbReference type="ChEBI" id="CHEBI:30616"/>
        <note>ligand shared between dimeric partners</note>
    </ligand>
</feature>
<evidence type="ECO:0000256" key="7">
    <source>
        <dbReference type="ARBA" id="ARBA00022842"/>
    </source>
</evidence>
<proteinExistence type="inferred from homology"/>
<evidence type="ECO:0000256" key="9">
    <source>
        <dbReference type="HAMAP-Rule" id="MF_00625"/>
    </source>
</evidence>
<dbReference type="PANTHER" id="PTHR10256">
    <property type="entry name" value="SELENIDE, WATER DIKINASE"/>
    <property type="match status" value="1"/>
</dbReference>
<feature type="domain" description="PurM-like C-terminal" evidence="11">
    <location>
        <begin position="140"/>
        <end position="310"/>
    </location>
</feature>
<feature type="binding site" description="in other chain" evidence="9">
    <location>
        <position position="39"/>
    </location>
    <ligand>
        <name>ATP</name>
        <dbReference type="ChEBI" id="CHEBI:30616"/>
        <note>ligand shared between dimeric partners</note>
    </ligand>
</feature>
<feature type="binding site" evidence="9">
    <location>
        <begin position="110"/>
        <end position="112"/>
    </location>
    <ligand>
        <name>ATP</name>
        <dbReference type="ChEBI" id="CHEBI:30616"/>
        <note>ligand shared between dimeric partners</note>
    </ligand>
</feature>
<accession>A0A160ILM6</accession>
<feature type="domain" description="PurM-like N-terminal" evidence="10">
    <location>
        <begin position="21"/>
        <end position="128"/>
    </location>
</feature>
<keyword evidence="6 9" id="KW-0067">ATP-binding</keyword>
<dbReference type="Gene3D" id="3.30.1330.10">
    <property type="entry name" value="PurM-like, N-terminal domain"/>
    <property type="match status" value="1"/>
</dbReference>
<feature type="binding site" evidence="9">
    <location>
        <position position="22"/>
    </location>
    <ligand>
        <name>Mg(2+)</name>
        <dbReference type="ChEBI" id="CHEBI:18420"/>
    </ligand>
</feature>
<dbReference type="Gene3D" id="3.90.650.10">
    <property type="entry name" value="PurM-like C-terminal domain"/>
    <property type="match status" value="1"/>
</dbReference>